<dbReference type="InterPro" id="IPR029058">
    <property type="entry name" value="AB_hydrolase_fold"/>
</dbReference>
<dbReference type="EMBL" id="CP108222">
    <property type="protein sequence ID" value="WTT14377.1"/>
    <property type="molecule type" value="Genomic_DNA"/>
</dbReference>
<dbReference type="InterPro" id="IPR052897">
    <property type="entry name" value="Sec-Metab_Biosynth_Hydrolase"/>
</dbReference>
<evidence type="ECO:0000313" key="2">
    <source>
        <dbReference type="EMBL" id="WTT14377.1"/>
    </source>
</evidence>
<dbReference type="Gene3D" id="3.40.50.1820">
    <property type="entry name" value="alpha/beta hydrolase"/>
    <property type="match status" value="1"/>
</dbReference>
<dbReference type="InterPro" id="IPR000639">
    <property type="entry name" value="Epox_hydrolase-like"/>
</dbReference>
<proteinExistence type="predicted"/>
<dbReference type="PANTHER" id="PTHR37017">
    <property type="entry name" value="AB HYDROLASE-1 DOMAIN-CONTAINING PROTEIN-RELATED"/>
    <property type="match status" value="1"/>
</dbReference>
<reference evidence="2" key="1">
    <citation type="submission" date="2022-10" db="EMBL/GenBank/DDBJ databases">
        <title>The complete genomes of actinobacterial strains from the NBC collection.</title>
        <authorList>
            <person name="Joergensen T.S."/>
            <person name="Alvarez Arevalo M."/>
            <person name="Sterndorff E.B."/>
            <person name="Faurdal D."/>
            <person name="Vuksanovic O."/>
            <person name="Mourched A.-S."/>
            <person name="Charusanti P."/>
            <person name="Shaw S."/>
            <person name="Blin K."/>
            <person name="Weber T."/>
        </authorList>
    </citation>
    <scope>NUCLEOTIDE SEQUENCE</scope>
    <source>
        <strain evidence="2">NBC_00093</strain>
    </source>
</reference>
<gene>
    <name evidence="2" type="ORF">OHA22_02040</name>
</gene>
<protein>
    <submittedName>
        <fullName evidence="2">Alpha/beta fold hydrolase</fullName>
    </submittedName>
</protein>
<sequence>MAETFVLVSGACHSGWTWRLVAERLRAEGHRVLAPDLPGLGDGDTPGRHGLADIADFLVDLVEREDLRDITLVGHSWGGYPLTAAAPRLASRLRKLVYWSAFVPAEGASLLDEVPPHYAEMFTQLAAASGNDTIVFPYEVFCGAFMQDGDESTQRLVHSLLVPQPLRFFTETVTPVDPAALGIPASYVVGTEDLALPPGEFGWAPRFPQRLGPDTPVIEYAGSHEAQFTRPDELTAALLKA</sequence>
<dbReference type="Pfam" id="PF12697">
    <property type="entry name" value="Abhydrolase_6"/>
    <property type="match status" value="1"/>
</dbReference>
<dbReference type="PANTHER" id="PTHR37017:SF11">
    <property type="entry name" value="ESTERASE_LIPASE_THIOESTERASE DOMAIN-CONTAINING PROTEIN"/>
    <property type="match status" value="1"/>
</dbReference>
<evidence type="ECO:0000259" key="1">
    <source>
        <dbReference type="Pfam" id="PF12697"/>
    </source>
</evidence>
<dbReference type="GO" id="GO:0016787">
    <property type="term" value="F:hydrolase activity"/>
    <property type="evidence" value="ECO:0007669"/>
    <property type="project" value="UniProtKB-KW"/>
</dbReference>
<name>A0AAU1ZTH1_9ACTN</name>
<dbReference type="PRINTS" id="PR00412">
    <property type="entry name" value="EPOXHYDRLASE"/>
</dbReference>
<dbReference type="InterPro" id="IPR000073">
    <property type="entry name" value="AB_hydrolase_1"/>
</dbReference>
<dbReference type="SUPFAM" id="SSF53474">
    <property type="entry name" value="alpha/beta-Hydrolases"/>
    <property type="match status" value="1"/>
</dbReference>
<dbReference type="AlphaFoldDB" id="A0AAU1ZTH1"/>
<organism evidence="2">
    <name type="scientific">Streptomyces sp. NBC_00093</name>
    <dbReference type="NCBI Taxonomy" id="2975649"/>
    <lineage>
        <taxon>Bacteria</taxon>
        <taxon>Bacillati</taxon>
        <taxon>Actinomycetota</taxon>
        <taxon>Actinomycetes</taxon>
        <taxon>Kitasatosporales</taxon>
        <taxon>Streptomycetaceae</taxon>
        <taxon>Streptomyces</taxon>
    </lineage>
</organism>
<accession>A0AAU1ZTH1</accession>
<feature type="domain" description="AB hydrolase-1" evidence="1">
    <location>
        <begin position="5"/>
        <end position="236"/>
    </location>
</feature>
<keyword evidence="2" id="KW-0378">Hydrolase</keyword>